<evidence type="ECO:0000313" key="2">
    <source>
        <dbReference type="EMBL" id="QHT28988.1"/>
    </source>
</evidence>
<dbReference type="EMBL" id="MN738866">
    <property type="protein sequence ID" value="QHT28988.1"/>
    <property type="molecule type" value="Genomic_DNA"/>
</dbReference>
<dbReference type="AlphaFoldDB" id="A0A6C0EJ11"/>
<dbReference type="Gene3D" id="1.10.287.110">
    <property type="entry name" value="DnaJ domain"/>
    <property type="match status" value="1"/>
</dbReference>
<accession>A0A6C0EJ11</accession>
<dbReference type="PRINTS" id="PR00625">
    <property type="entry name" value="JDOMAIN"/>
</dbReference>
<protein>
    <recommendedName>
        <fullName evidence="1">J domain-containing protein</fullName>
    </recommendedName>
</protein>
<dbReference type="SUPFAM" id="SSF46565">
    <property type="entry name" value="Chaperone J-domain"/>
    <property type="match status" value="1"/>
</dbReference>
<dbReference type="CDD" id="cd06257">
    <property type="entry name" value="DnaJ"/>
    <property type="match status" value="1"/>
</dbReference>
<proteinExistence type="predicted"/>
<dbReference type="SMART" id="SM00271">
    <property type="entry name" value="DnaJ"/>
    <property type="match status" value="1"/>
</dbReference>
<feature type="domain" description="J" evidence="1">
    <location>
        <begin position="5"/>
        <end position="67"/>
    </location>
</feature>
<dbReference type="InterPro" id="IPR001623">
    <property type="entry name" value="DnaJ_domain"/>
</dbReference>
<dbReference type="Pfam" id="PF00226">
    <property type="entry name" value="DnaJ"/>
    <property type="match status" value="1"/>
</dbReference>
<reference evidence="2" key="1">
    <citation type="journal article" date="2020" name="Nature">
        <title>Giant virus diversity and host interactions through global metagenomics.</title>
        <authorList>
            <person name="Schulz F."/>
            <person name="Roux S."/>
            <person name="Paez-Espino D."/>
            <person name="Jungbluth S."/>
            <person name="Walsh D.A."/>
            <person name="Denef V.J."/>
            <person name="McMahon K.D."/>
            <person name="Konstantinidis K.T."/>
            <person name="Eloe-Fadrosh E.A."/>
            <person name="Kyrpides N.C."/>
            <person name="Woyke T."/>
        </authorList>
    </citation>
    <scope>NUCLEOTIDE SEQUENCE</scope>
    <source>
        <strain evidence="2">GVMAG-M-3300001351-8</strain>
    </source>
</reference>
<name>A0A6C0EJ11_9ZZZZ</name>
<organism evidence="2">
    <name type="scientific">viral metagenome</name>
    <dbReference type="NCBI Taxonomy" id="1070528"/>
    <lineage>
        <taxon>unclassified sequences</taxon>
        <taxon>metagenomes</taxon>
        <taxon>organismal metagenomes</taxon>
    </lineage>
</organism>
<dbReference type="InterPro" id="IPR036869">
    <property type="entry name" value="J_dom_sf"/>
</dbReference>
<dbReference type="PROSITE" id="PS50076">
    <property type="entry name" value="DNAJ_2"/>
    <property type="match status" value="1"/>
</dbReference>
<sequence>MNIPQCYSTLELGVDKEYTKQDLKKQFYKLSSRYHPDRFLDTEYTLTIKNKYINIIEAYNYLKSLEKDEITSNLPRDHTALKFINKINHKKTISKVIPENFNEQFLTRITSEDKTNLKLFFELGLSEQDIDAQFVLLHQDFSIVEDNNLKLKEFIEKRELDIQFSIPKNILSRENLNKQFIQNKNRGMDVVKYGEPDNDKFYIINNGIDNMYKINDDIFLKEYDLPENPQSLYEIDKNPEYRDDTLNVETFNRRLDELIKERAGISPEPL</sequence>
<evidence type="ECO:0000259" key="1">
    <source>
        <dbReference type="PROSITE" id="PS50076"/>
    </source>
</evidence>